<keyword evidence="2" id="KW-1185">Reference proteome</keyword>
<evidence type="ECO:0000313" key="1">
    <source>
        <dbReference type="EMBL" id="PQA86211.1"/>
    </source>
</evidence>
<protein>
    <submittedName>
        <fullName evidence="1">Uncharacterized protein</fullName>
    </submittedName>
</protein>
<evidence type="ECO:0000313" key="2">
    <source>
        <dbReference type="Proteomes" id="UP000239504"/>
    </source>
</evidence>
<dbReference type="AlphaFoldDB" id="A0A2S7K175"/>
<organism evidence="1 2">
    <name type="scientific">Hyphococcus luteus</name>
    <dbReference type="NCBI Taxonomy" id="2058213"/>
    <lineage>
        <taxon>Bacteria</taxon>
        <taxon>Pseudomonadati</taxon>
        <taxon>Pseudomonadota</taxon>
        <taxon>Alphaproteobacteria</taxon>
        <taxon>Parvularculales</taxon>
        <taxon>Parvularculaceae</taxon>
        <taxon>Hyphococcus</taxon>
    </lineage>
</organism>
<gene>
    <name evidence="1" type="ORF">CW354_17820</name>
</gene>
<name>A0A2S7K175_9PROT</name>
<sequence length="59" mass="7114">MFYTFIKKDLAKVASIIPRQSTKFLKWLIDELELIIQSSKVFRCHALTVYFYNFDRSYS</sequence>
<comment type="caution">
    <text evidence="1">The sequence shown here is derived from an EMBL/GenBank/DDBJ whole genome shotgun (WGS) entry which is preliminary data.</text>
</comment>
<reference evidence="1 2" key="1">
    <citation type="submission" date="2017-12" db="EMBL/GenBank/DDBJ databases">
        <authorList>
            <person name="Hurst M.R.H."/>
        </authorList>
    </citation>
    <scope>NUCLEOTIDE SEQUENCE [LARGE SCALE GENOMIC DNA]</scope>
    <source>
        <strain evidence="1 2">SY-3-19</strain>
    </source>
</reference>
<dbReference type="Proteomes" id="UP000239504">
    <property type="component" value="Unassembled WGS sequence"/>
</dbReference>
<dbReference type="EMBL" id="PJCH01000015">
    <property type="protein sequence ID" value="PQA86211.1"/>
    <property type="molecule type" value="Genomic_DNA"/>
</dbReference>
<proteinExistence type="predicted"/>
<accession>A0A2S7K175</accession>